<organism evidence="14 15">
    <name type="scientific">Coptotermes formosanus</name>
    <name type="common">Formosan subterranean termite</name>
    <dbReference type="NCBI Taxonomy" id="36987"/>
    <lineage>
        <taxon>Eukaryota</taxon>
        <taxon>Metazoa</taxon>
        <taxon>Ecdysozoa</taxon>
        <taxon>Arthropoda</taxon>
        <taxon>Hexapoda</taxon>
        <taxon>Insecta</taxon>
        <taxon>Pterygota</taxon>
        <taxon>Neoptera</taxon>
        <taxon>Polyneoptera</taxon>
        <taxon>Dictyoptera</taxon>
        <taxon>Blattodea</taxon>
        <taxon>Blattoidea</taxon>
        <taxon>Termitoidae</taxon>
        <taxon>Rhinotermitidae</taxon>
        <taxon>Coptotermes</taxon>
    </lineage>
</organism>
<feature type="transmembrane region" description="Helical" evidence="12">
    <location>
        <begin position="523"/>
        <end position="544"/>
    </location>
</feature>
<keyword evidence="4 12" id="KW-0812">Transmembrane</keyword>
<name>A0A6L2PRH8_COPFO</name>
<evidence type="ECO:0000313" key="14">
    <source>
        <dbReference type="EMBL" id="GFG35173.1"/>
    </source>
</evidence>
<evidence type="ECO:0000256" key="2">
    <source>
        <dbReference type="ARBA" id="ARBA00022448"/>
    </source>
</evidence>
<keyword evidence="15" id="KW-1185">Reference proteome</keyword>
<evidence type="ECO:0000256" key="7">
    <source>
        <dbReference type="ARBA" id="ARBA00023043"/>
    </source>
</evidence>
<evidence type="ECO:0000313" key="15">
    <source>
        <dbReference type="Proteomes" id="UP000502823"/>
    </source>
</evidence>
<keyword evidence="3" id="KW-0716">Sensory transduction</keyword>
<protein>
    <recommendedName>
        <fullName evidence="13">Ion transport domain-containing protein</fullName>
    </recommendedName>
</protein>
<feature type="repeat" description="ANK" evidence="11">
    <location>
        <begin position="380"/>
        <end position="412"/>
    </location>
</feature>
<dbReference type="InterPro" id="IPR036770">
    <property type="entry name" value="Ankyrin_rpt-contain_sf"/>
</dbReference>
<dbReference type="PROSITE" id="PS50297">
    <property type="entry name" value="ANK_REP_REGION"/>
    <property type="match status" value="1"/>
</dbReference>
<dbReference type="OrthoDB" id="2157354at2759"/>
<evidence type="ECO:0000256" key="6">
    <source>
        <dbReference type="ARBA" id="ARBA00022989"/>
    </source>
</evidence>
<evidence type="ECO:0000259" key="13">
    <source>
        <dbReference type="Pfam" id="PF00520"/>
    </source>
</evidence>
<evidence type="ECO:0000256" key="1">
    <source>
        <dbReference type="ARBA" id="ARBA00004141"/>
    </source>
</evidence>
<dbReference type="AlphaFoldDB" id="A0A6L2PRH8"/>
<keyword evidence="8" id="KW-0406">Ion transport</keyword>
<dbReference type="PANTHER" id="PTHR47143:SF4">
    <property type="entry name" value="TRANSIENT RECEPTOR POTENTIAL CATION CHANNEL PROTEIN PAINLESS"/>
    <property type="match status" value="1"/>
</dbReference>
<evidence type="ECO:0000256" key="10">
    <source>
        <dbReference type="ARBA" id="ARBA00023303"/>
    </source>
</evidence>
<keyword evidence="7 11" id="KW-0040">ANK repeat</keyword>
<sequence length="935" mass="106075">MSITRDATSVCGSADLQAQLLTALKDKNILLFSNLLEEYTADGKKVVNPDHEYGDPHYATCLDLACKEHDSEDFIKALLVAGADPNHVNPIRHKAPLHVATEHSNYTAIDALLQDSRTDVNIQDNFGCTALHFAAKHFMKNPGGMERCIAALMTQSHIKINKRNRKGRTAVHEAVLGNCKLAVETILRYGKCNVIIENKDTQSGKTIRELIQEKFPNIDMPPPKTQGLSGEEDTEATALFEHLYFKQYHDFKSKFQTADKKLLIDADDGKFTYLQYACQHGLYDITKYLLSNGANPDATIPTNRKPPIFLACSGGYYDILLLLLEYKAMVAVVDGKTLLHAVVKDKELKASDDSNYCKCFELLLERKESLKLDINATDVNGNTALHYAVKEEDQHYAKALLKNGAYVGLQNHFGYSPLADIDPVTLQSFLDDCLESNGKFRSDDKYELTFKYGFLEPPAPESNVQYFQSQESGQLGRPSKNSHKPIPELYPLHYISKSQDLRPLLTHPVLLSFLHLKWNHIRVFFYTNLVFYATFVALLTFHILSDCSALNVNISSPEITIQTAPKFIGINWVLLSILLTGLMLRELFQMVMSLKRYFCGFQNCIELLLIVFTFVILSREWCEHHVRSTDAIAILLAWTELFLQIGHIHVLSTYSEMMRRVLCNYLKFLVWDVLLIIAFGLGFYTLFHDSITSTENDSEGNFFQHPFMSLFRTLIMLMGEFDISSVPFDLVPGLSYIIFIFFVFLVPLVMVNLLNGLAVSDTQAIKNDAELVSIESMIDTIFYFETMLLGDPLSCTCPAAARYQCCCWPNYIRPKLRCIQNLFKNVFLFPNSLPNNQLKVFPNLGHRIFIFPNTVYPKKTADYDTALEVDCCGLPGGCCKMDRSVLKSAMNIIEKKTDVSDRWLIDKLEGIEQKLETLQKSLKGLFNHKMKSVNY</sequence>
<evidence type="ECO:0000256" key="4">
    <source>
        <dbReference type="ARBA" id="ARBA00022692"/>
    </source>
</evidence>
<gene>
    <name evidence="14" type="ORF">Cfor_12749</name>
</gene>
<dbReference type="InterPro" id="IPR002110">
    <property type="entry name" value="Ankyrin_rpt"/>
</dbReference>
<evidence type="ECO:0000256" key="11">
    <source>
        <dbReference type="PROSITE-ProRule" id="PRU00023"/>
    </source>
</evidence>
<dbReference type="EMBL" id="BLKM01012015">
    <property type="protein sequence ID" value="GFG35173.1"/>
    <property type="molecule type" value="Genomic_DNA"/>
</dbReference>
<comment type="caution">
    <text evidence="14">The sequence shown here is derived from an EMBL/GenBank/DDBJ whole genome shotgun (WGS) entry which is preliminary data.</text>
</comment>
<comment type="subcellular location">
    <subcellularLocation>
        <location evidence="1">Membrane</location>
        <topology evidence="1">Multi-pass membrane protein</topology>
    </subcellularLocation>
</comment>
<feature type="transmembrane region" description="Helical" evidence="12">
    <location>
        <begin position="597"/>
        <end position="619"/>
    </location>
</feature>
<feature type="transmembrane region" description="Helical" evidence="12">
    <location>
        <begin position="631"/>
        <end position="654"/>
    </location>
</feature>
<dbReference type="InterPro" id="IPR052076">
    <property type="entry name" value="TRP_cation_channel"/>
</dbReference>
<keyword evidence="2" id="KW-0813">Transport</keyword>
<evidence type="ECO:0000256" key="12">
    <source>
        <dbReference type="SAM" id="Phobius"/>
    </source>
</evidence>
<dbReference type="FunCoup" id="A0A6L2PRH8">
    <property type="interactions" value="63"/>
</dbReference>
<evidence type="ECO:0000256" key="9">
    <source>
        <dbReference type="ARBA" id="ARBA00023136"/>
    </source>
</evidence>
<dbReference type="InParanoid" id="A0A6L2PRH8"/>
<dbReference type="InterPro" id="IPR005821">
    <property type="entry name" value="Ion_trans_dom"/>
</dbReference>
<dbReference type="PROSITE" id="PS50088">
    <property type="entry name" value="ANK_REPEAT"/>
    <property type="match status" value="1"/>
</dbReference>
<dbReference type="Pfam" id="PF00023">
    <property type="entry name" value="Ank"/>
    <property type="match status" value="1"/>
</dbReference>
<proteinExistence type="predicted"/>
<feature type="domain" description="Ion transport" evidence="13">
    <location>
        <begin position="538"/>
        <end position="769"/>
    </location>
</feature>
<accession>A0A6L2PRH8</accession>
<dbReference type="Pfam" id="PF12796">
    <property type="entry name" value="Ank_2"/>
    <property type="match status" value="2"/>
</dbReference>
<dbReference type="Gene3D" id="1.25.40.20">
    <property type="entry name" value="Ankyrin repeat-containing domain"/>
    <property type="match status" value="2"/>
</dbReference>
<evidence type="ECO:0000256" key="8">
    <source>
        <dbReference type="ARBA" id="ARBA00023065"/>
    </source>
</evidence>
<dbReference type="PANTHER" id="PTHR47143">
    <property type="entry name" value="TRANSIENT RECEPTOR POTENTIAL CATION CHANNEL PROTEIN PAINLESS"/>
    <property type="match status" value="1"/>
</dbReference>
<feature type="transmembrane region" description="Helical" evidence="12">
    <location>
        <begin position="734"/>
        <end position="754"/>
    </location>
</feature>
<dbReference type="GO" id="GO:0034703">
    <property type="term" value="C:cation channel complex"/>
    <property type="evidence" value="ECO:0007669"/>
    <property type="project" value="UniProtKB-ARBA"/>
</dbReference>
<keyword evidence="10" id="KW-0407">Ion channel</keyword>
<dbReference type="SMART" id="SM00248">
    <property type="entry name" value="ANK"/>
    <property type="match status" value="8"/>
</dbReference>
<evidence type="ECO:0000256" key="5">
    <source>
        <dbReference type="ARBA" id="ARBA00022737"/>
    </source>
</evidence>
<reference evidence="15" key="1">
    <citation type="submission" date="2020-01" db="EMBL/GenBank/DDBJ databases">
        <title>Draft genome sequence of the Termite Coptotermes fromosanus.</title>
        <authorList>
            <person name="Itakura S."/>
            <person name="Yosikawa Y."/>
            <person name="Umezawa K."/>
        </authorList>
    </citation>
    <scope>NUCLEOTIDE SEQUENCE [LARGE SCALE GENOMIC DNA]</scope>
</reference>
<dbReference type="Pfam" id="PF00520">
    <property type="entry name" value="Ion_trans"/>
    <property type="match status" value="1"/>
</dbReference>
<keyword evidence="6 12" id="KW-1133">Transmembrane helix</keyword>
<feature type="transmembrane region" description="Helical" evidence="12">
    <location>
        <begin position="666"/>
        <end position="687"/>
    </location>
</feature>
<feature type="transmembrane region" description="Helical" evidence="12">
    <location>
        <begin position="564"/>
        <end position="585"/>
    </location>
</feature>
<evidence type="ECO:0000256" key="3">
    <source>
        <dbReference type="ARBA" id="ARBA00022606"/>
    </source>
</evidence>
<keyword evidence="9 12" id="KW-0472">Membrane</keyword>
<dbReference type="Proteomes" id="UP000502823">
    <property type="component" value="Unassembled WGS sequence"/>
</dbReference>
<keyword evidence="5" id="KW-0677">Repeat</keyword>
<dbReference type="GO" id="GO:0005216">
    <property type="term" value="F:monoatomic ion channel activity"/>
    <property type="evidence" value="ECO:0007669"/>
    <property type="project" value="InterPro"/>
</dbReference>
<dbReference type="SUPFAM" id="SSF48403">
    <property type="entry name" value="Ankyrin repeat"/>
    <property type="match status" value="2"/>
</dbReference>